<dbReference type="EMBL" id="BTSY01000001">
    <property type="protein sequence ID" value="GMT11233.1"/>
    <property type="molecule type" value="Genomic_DNA"/>
</dbReference>
<feature type="non-terminal residue" evidence="3">
    <location>
        <position position="1"/>
    </location>
</feature>
<gene>
    <name evidence="3" type="ORF">PFISCL1PPCAC_2530</name>
</gene>
<comment type="caution">
    <text evidence="3">The sequence shown here is derived from an EMBL/GenBank/DDBJ whole genome shotgun (WGS) entry which is preliminary data.</text>
</comment>
<keyword evidence="4" id="KW-1185">Reference proteome</keyword>
<organism evidence="3 4">
    <name type="scientific">Pristionchus fissidentatus</name>
    <dbReference type="NCBI Taxonomy" id="1538716"/>
    <lineage>
        <taxon>Eukaryota</taxon>
        <taxon>Metazoa</taxon>
        <taxon>Ecdysozoa</taxon>
        <taxon>Nematoda</taxon>
        <taxon>Chromadorea</taxon>
        <taxon>Rhabditida</taxon>
        <taxon>Rhabditina</taxon>
        <taxon>Diplogasteromorpha</taxon>
        <taxon>Diplogasteroidea</taxon>
        <taxon>Neodiplogasteridae</taxon>
        <taxon>Pristionchus</taxon>
    </lineage>
</organism>
<evidence type="ECO:0000313" key="3">
    <source>
        <dbReference type="EMBL" id="GMT11233.1"/>
    </source>
</evidence>
<feature type="region of interest" description="Disordered" evidence="1">
    <location>
        <begin position="377"/>
        <end position="426"/>
    </location>
</feature>
<feature type="non-terminal residue" evidence="3">
    <location>
        <position position="463"/>
    </location>
</feature>
<dbReference type="PANTHER" id="PTHR21448">
    <property type="entry name" value="SMOOTH MUSCLE MYOSIN HEAVY CHAIN-RELATED"/>
    <property type="match status" value="1"/>
</dbReference>
<sequence>KEKRKEREGPKSEREKQLETSLAILEEELRGKLTANERLTNKLEEFSSLNEMLTLQLRELKERIEEMDRNGRGLQSRIPQRNGVDNGSSSSPRPSSPSATSSSSLTAAISDSPLWQIAESGRGILSGMSTLLSLLEQRIRIFPYDASLEKLPPHVEQLGSHLGEASKKFAAADEVANQLFEEPADKWKQSSSLIISSIHEAVEYCEEKLPSLLAGMSQEESRCPWSDSTLEALNERWRQSLCSLLSSFSLLSPSISSSLDGDTTALIALAKTVNTVHLAIKNTQESFSARWLIETRLPVQTKKGKCVGTATRDNLLKMLGVSQRVTTRLSAIVKEMEENEEHERRREKEEKKEERRDGGGVPVVVVDSSLPVLISAATRKDSIRSNKSSTSQSPMRDEKEREERSARKQSELDHLRSRVSSLEGEREKMLLDIALMRRKLAGGTAVSDDPSSPPPSAAAAAEV</sequence>
<dbReference type="GO" id="GO:0016020">
    <property type="term" value="C:membrane"/>
    <property type="evidence" value="ECO:0007669"/>
    <property type="project" value="TreeGrafter"/>
</dbReference>
<feature type="compositionally biased region" description="Polar residues" evidence="1">
    <location>
        <begin position="77"/>
        <end position="87"/>
    </location>
</feature>
<dbReference type="PANTHER" id="PTHR21448:SF0">
    <property type="entry name" value="PROTEIN PHOSPHATASE 1 REGULATORY SUBUNIT 21"/>
    <property type="match status" value="1"/>
</dbReference>
<dbReference type="Pfam" id="PF10212">
    <property type="entry name" value="PPP1R21_helical"/>
    <property type="match status" value="1"/>
</dbReference>
<accession>A0AAV5UYJ5</accession>
<dbReference type="GO" id="GO:0005769">
    <property type="term" value="C:early endosome"/>
    <property type="evidence" value="ECO:0007669"/>
    <property type="project" value="TreeGrafter"/>
</dbReference>
<feature type="domain" description="Protein phosphatase 1 regulatory subunit 21 six-helix bundle" evidence="2">
    <location>
        <begin position="125"/>
        <end position="328"/>
    </location>
</feature>
<dbReference type="Proteomes" id="UP001432322">
    <property type="component" value="Unassembled WGS sequence"/>
</dbReference>
<dbReference type="AlphaFoldDB" id="A0AAV5UYJ5"/>
<feature type="compositionally biased region" description="Basic and acidic residues" evidence="1">
    <location>
        <begin position="341"/>
        <end position="358"/>
    </location>
</feature>
<reference evidence="3" key="1">
    <citation type="submission" date="2023-10" db="EMBL/GenBank/DDBJ databases">
        <title>Genome assembly of Pristionchus species.</title>
        <authorList>
            <person name="Yoshida K."/>
            <person name="Sommer R.J."/>
        </authorList>
    </citation>
    <scope>NUCLEOTIDE SEQUENCE</scope>
    <source>
        <strain evidence="3">RS5133</strain>
    </source>
</reference>
<evidence type="ECO:0000256" key="1">
    <source>
        <dbReference type="SAM" id="MobiDB-lite"/>
    </source>
</evidence>
<feature type="compositionally biased region" description="Polar residues" evidence="1">
    <location>
        <begin position="385"/>
        <end position="394"/>
    </location>
</feature>
<feature type="region of interest" description="Disordered" evidence="1">
    <location>
        <begin position="442"/>
        <end position="463"/>
    </location>
</feature>
<evidence type="ECO:0000259" key="2">
    <source>
        <dbReference type="Pfam" id="PF10212"/>
    </source>
</evidence>
<feature type="region of interest" description="Disordered" evidence="1">
    <location>
        <begin position="334"/>
        <end position="362"/>
    </location>
</feature>
<feature type="region of interest" description="Disordered" evidence="1">
    <location>
        <begin position="68"/>
        <end position="105"/>
    </location>
</feature>
<feature type="compositionally biased region" description="Low complexity" evidence="1">
    <location>
        <begin position="88"/>
        <end position="105"/>
    </location>
</feature>
<proteinExistence type="predicted"/>
<protein>
    <recommendedName>
        <fullName evidence="2">Protein phosphatase 1 regulatory subunit 21 six-helix bundle domain-containing protein</fullName>
    </recommendedName>
</protein>
<evidence type="ECO:0000313" key="4">
    <source>
        <dbReference type="Proteomes" id="UP001432322"/>
    </source>
</evidence>
<dbReference type="InterPro" id="IPR019348">
    <property type="entry name" value="PPP1R21_six_helix"/>
</dbReference>
<name>A0AAV5UYJ5_9BILA</name>
<dbReference type="InterPro" id="IPR040024">
    <property type="entry name" value="PPP1R21"/>
</dbReference>
<feature type="compositionally biased region" description="Basic and acidic residues" evidence="1">
    <location>
        <begin position="395"/>
        <end position="416"/>
    </location>
</feature>